<proteinExistence type="predicted"/>
<evidence type="ECO:0000256" key="1">
    <source>
        <dbReference type="SAM" id="MobiDB-lite"/>
    </source>
</evidence>
<sequence>MEVPQDEDENTGDVPGKNRIKRKKSKEERLADRKIVFWTLLIVLGITMFFWIWPKLKDIKLGLPVFRVGVPKAENPKSEWKNYVEYKL</sequence>
<feature type="region of interest" description="Disordered" evidence="1">
    <location>
        <begin position="1"/>
        <end position="24"/>
    </location>
</feature>
<dbReference type="EMBL" id="LCIH01000012">
    <property type="protein sequence ID" value="KKT51432.1"/>
    <property type="molecule type" value="Genomic_DNA"/>
</dbReference>
<feature type="transmembrane region" description="Helical" evidence="2">
    <location>
        <begin position="35"/>
        <end position="53"/>
    </location>
</feature>
<name>A0A0G1K566_9BACT</name>
<protein>
    <submittedName>
        <fullName evidence="3">Uncharacterized protein</fullName>
    </submittedName>
</protein>
<keyword evidence="2" id="KW-0812">Transmembrane</keyword>
<keyword evidence="2" id="KW-0472">Membrane</keyword>
<dbReference type="Proteomes" id="UP000034006">
    <property type="component" value="Unassembled WGS sequence"/>
</dbReference>
<gene>
    <name evidence="3" type="ORF">UW44_C0012G0015</name>
</gene>
<feature type="compositionally biased region" description="Acidic residues" evidence="1">
    <location>
        <begin position="1"/>
        <end position="11"/>
    </location>
</feature>
<accession>A0A0G1K566</accession>
<keyword evidence="2" id="KW-1133">Transmembrane helix</keyword>
<organism evidence="3 4">
    <name type="scientific">Candidatus Collierbacteria bacterium GW2011_GWB2_44_22</name>
    <dbReference type="NCBI Taxonomy" id="1618387"/>
    <lineage>
        <taxon>Bacteria</taxon>
        <taxon>Candidatus Collieribacteriota</taxon>
    </lineage>
</organism>
<dbReference type="AlphaFoldDB" id="A0A0G1K566"/>
<evidence type="ECO:0000313" key="4">
    <source>
        <dbReference type="Proteomes" id="UP000034006"/>
    </source>
</evidence>
<reference evidence="3 4" key="1">
    <citation type="journal article" date="2015" name="Nature">
        <title>rRNA introns, odd ribosomes, and small enigmatic genomes across a large radiation of phyla.</title>
        <authorList>
            <person name="Brown C.T."/>
            <person name="Hug L.A."/>
            <person name="Thomas B.C."/>
            <person name="Sharon I."/>
            <person name="Castelle C.J."/>
            <person name="Singh A."/>
            <person name="Wilkins M.J."/>
            <person name="Williams K.H."/>
            <person name="Banfield J.F."/>
        </authorList>
    </citation>
    <scope>NUCLEOTIDE SEQUENCE [LARGE SCALE GENOMIC DNA]</scope>
</reference>
<dbReference type="STRING" id="1618387.UW44_C0012G0015"/>
<comment type="caution">
    <text evidence="3">The sequence shown here is derived from an EMBL/GenBank/DDBJ whole genome shotgun (WGS) entry which is preliminary data.</text>
</comment>
<evidence type="ECO:0000313" key="3">
    <source>
        <dbReference type="EMBL" id="KKT51432.1"/>
    </source>
</evidence>
<evidence type="ECO:0000256" key="2">
    <source>
        <dbReference type="SAM" id="Phobius"/>
    </source>
</evidence>